<name>A0A124EGP6_TRASO</name>
<sequence length="372" mass="40587">MYALLSHDSACEALRFLSARSTLPTECWPPVSQKLSGDQCVSTQREYRQLCEKVDLTSLGVRSAPTHLLVPSQQMRSSGRRAHFHVWSAELPANSCFVVGDDVLLSGPEFTIMQFAGATARLDGLLDAHAAAVAAEARMLADLGLEDHAMADSPLVWEHERRIVAAAVLACEFAGSYRLGMPGESTRYRISPIMSCGGLELMTARAERTTAASRASKAARLAFDGSASPMETALALLFALPVEYGGFGLPRPVLNKPVDVSGYRGALSDRDQVSPDFLWPEMRVALEYDSGGFHFRDEKDAGTDAVRANILTALGYRVFRAAPQMVRSLAGVELLARQLACALGISLDAPDEICALRRRRLYAELMPRQRER</sequence>
<organism evidence="1 2">
    <name type="scientific">Tractidigestivibacter scatoligenes</name>
    <name type="common">Olsenella scatoligenes</name>
    <dbReference type="NCBI Taxonomy" id="1299998"/>
    <lineage>
        <taxon>Bacteria</taxon>
        <taxon>Bacillati</taxon>
        <taxon>Actinomycetota</taxon>
        <taxon>Coriobacteriia</taxon>
        <taxon>Coriobacteriales</taxon>
        <taxon>Atopobiaceae</taxon>
        <taxon>Tractidigestivibacter</taxon>
    </lineage>
</organism>
<protein>
    <recommendedName>
        <fullName evidence="3">DUF559 domain-containing protein</fullName>
    </recommendedName>
</protein>
<dbReference type="STRING" id="1299998.AUL39_07865"/>
<evidence type="ECO:0000313" key="1">
    <source>
        <dbReference type="EMBL" id="KUH58123.1"/>
    </source>
</evidence>
<dbReference type="AlphaFoldDB" id="A0A124EGP6"/>
<dbReference type="RefSeq" id="WP_059055052.1">
    <property type="nucleotide sequence ID" value="NZ_LOJF01000010.1"/>
</dbReference>
<keyword evidence="2" id="KW-1185">Reference proteome</keyword>
<comment type="caution">
    <text evidence="1">The sequence shown here is derived from an EMBL/GenBank/DDBJ whole genome shotgun (WGS) entry which is preliminary data.</text>
</comment>
<evidence type="ECO:0000313" key="2">
    <source>
        <dbReference type="Proteomes" id="UP000054078"/>
    </source>
</evidence>
<proteinExistence type="predicted"/>
<dbReference type="EMBL" id="LOJF01000010">
    <property type="protein sequence ID" value="KUH58123.1"/>
    <property type="molecule type" value="Genomic_DNA"/>
</dbReference>
<reference evidence="1 2" key="1">
    <citation type="submission" date="2015-12" db="EMBL/GenBank/DDBJ databases">
        <title>Draft Genome Sequence of Olsenella scatoligenes SK9K4T; a Producer of 3-Methylindole- (skatole) and 4-Methylphenol- (p-cresol) Isolated from Pig Feces.</title>
        <authorList>
            <person name="Li X."/>
            <person name="Borg B."/>
            <person name="Canibe N."/>
        </authorList>
    </citation>
    <scope>NUCLEOTIDE SEQUENCE [LARGE SCALE GENOMIC DNA]</scope>
    <source>
        <strain evidence="1 2">SK9K4</strain>
    </source>
</reference>
<evidence type="ECO:0008006" key="3">
    <source>
        <dbReference type="Google" id="ProtNLM"/>
    </source>
</evidence>
<dbReference type="OrthoDB" id="3190980at2"/>
<dbReference type="Proteomes" id="UP000054078">
    <property type="component" value="Unassembled WGS sequence"/>
</dbReference>
<gene>
    <name evidence="1" type="ORF">AUL39_07865</name>
</gene>
<accession>A0A124EGP6</accession>